<sequence>MPHKIEIRHFVAIFTTPVATVLNGAGPGWSKGFSWGFVDGISTMIGRRTRFGLRTPDVPLEAA</sequence>
<accession>A0A5N7BJB0</accession>
<reference evidence="1 2" key="1">
    <citation type="submission" date="2019-04" db="EMBL/GenBank/DDBJ databases">
        <title>Friends and foes A comparative genomics studyof 23 Aspergillus species from section Flavi.</title>
        <authorList>
            <consortium name="DOE Joint Genome Institute"/>
            <person name="Kjaerbolling I."/>
            <person name="Vesth T."/>
            <person name="Frisvad J.C."/>
            <person name="Nybo J.L."/>
            <person name="Theobald S."/>
            <person name="Kildgaard S."/>
            <person name="Isbrandt T."/>
            <person name="Kuo A."/>
            <person name="Sato A."/>
            <person name="Lyhne E.K."/>
            <person name="Kogle M.E."/>
            <person name="Wiebenga A."/>
            <person name="Kun R.S."/>
            <person name="Lubbers R.J."/>
            <person name="Makela M.R."/>
            <person name="Barry K."/>
            <person name="Chovatia M."/>
            <person name="Clum A."/>
            <person name="Daum C."/>
            <person name="Haridas S."/>
            <person name="He G."/>
            <person name="LaButti K."/>
            <person name="Lipzen A."/>
            <person name="Mondo S."/>
            <person name="Riley R."/>
            <person name="Salamov A."/>
            <person name="Simmons B.A."/>
            <person name="Magnuson J.K."/>
            <person name="Henrissat B."/>
            <person name="Mortensen U.H."/>
            <person name="Larsen T.O."/>
            <person name="Devries R.P."/>
            <person name="Grigoriev I.V."/>
            <person name="Machida M."/>
            <person name="Baker S.E."/>
            <person name="Andersen M.R."/>
        </authorList>
    </citation>
    <scope>NUCLEOTIDE SEQUENCE [LARGE SCALE GENOMIC DNA]</scope>
    <source>
        <strain evidence="1 2">IBT 29228</strain>
    </source>
</reference>
<name>A0A5N7BJB0_9EURO</name>
<evidence type="ECO:0000313" key="1">
    <source>
        <dbReference type="EMBL" id="KAE8381902.1"/>
    </source>
</evidence>
<proteinExistence type="predicted"/>
<dbReference type="EMBL" id="ML736167">
    <property type="protein sequence ID" value="KAE8381902.1"/>
    <property type="molecule type" value="Genomic_DNA"/>
</dbReference>
<dbReference type="Proteomes" id="UP000326198">
    <property type="component" value="Unassembled WGS sequence"/>
</dbReference>
<dbReference type="AlphaFoldDB" id="A0A5N7BJB0"/>
<keyword evidence="2" id="KW-1185">Reference proteome</keyword>
<protein>
    <submittedName>
        <fullName evidence="1">Uncharacterized protein</fullName>
    </submittedName>
</protein>
<gene>
    <name evidence="1" type="ORF">BDV26DRAFT_56407</name>
</gene>
<organism evidence="1 2">
    <name type="scientific">Aspergillus bertholletiae</name>
    <dbReference type="NCBI Taxonomy" id="1226010"/>
    <lineage>
        <taxon>Eukaryota</taxon>
        <taxon>Fungi</taxon>
        <taxon>Dikarya</taxon>
        <taxon>Ascomycota</taxon>
        <taxon>Pezizomycotina</taxon>
        <taxon>Eurotiomycetes</taxon>
        <taxon>Eurotiomycetidae</taxon>
        <taxon>Eurotiales</taxon>
        <taxon>Aspergillaceae</taxon>
        <taxon>Aspergillus</taxon>
        <taxon>Aspergillus subgen. Circumdati</taxon>
    </lineage>
</organism>
<evidence type="ECO:0000313" key="2">
    <source>
        <dbReference type="Proteomes" id="UP000326198"/>
    </source>
</evidence>